<comment type="caution">
    <text evidence="1">The sequence shown here is derived from an EMBL/GenBank/DDBJ whole genome shotgun (WGS) entry which is preliminary data.</text>
</comment>
<accession>A0A645GTV8</accession>
<reference evidence="1" key="1">
    <citation type="submission" date="2019-08" db="EMBL/GenBank/DDBJ databases">
        <authorList>
            <person name="Kucharzyk K."/>
            <person name="Murdoch R.W."/>
            <person name="Higgins S."/>
            <person name="Loffler F."/>
        </authorList>
    </citation>
    <scope>NUCLEOTIDE SEQUENCE</scope>
</reference>
<dbReference type="EMBL" id="VSSQ01076849">
    <property type="protein sequence ID" value="MPN27083.1"/>
    <property type="molecule type" value="Genomic_DNA"/>
</dbReference>
<gene>
    <name evidence="1" type="ORF">SDC9_174510</name>
</gene>
<protein>
    <submittedName>
        <fullName evidence="1">Uncharacterized protein</fullName>
    </submittedName>
</protein>
<dbReference type="AlphaFoldDB" id="A0A645GTV8"/>
<name>A0A645GTV8_9ZZZZ</name>
<sequence length="185" mass="21861">MNPKTVVVSETVMDFIYKSKLLDYVSPELLFSFPSQAILINQKFGNYDGILFCKDQIDDGFTKEYSLNISLFSNDGRYGKYLSFTLPTGEKFNPFHDFKDKEEWSNIAFVFYVLFYVLNEFLHKQDTLTQDGTDFMGFNLEQKIEQTRFMNGTWRNAHWHTYQEKVGTGKYKKLIKWVQPVWIAD</sequence>
<organism evidence="1">
    <name type="scientific">bioreactor metagenome</name>
    <dbReference type="NCBI Taxonomy" id="1076179"/>
    <lineage>
        <taxon>unclassified sequences</taxon>
        <taxon>metagenomes</taxon>
        <taxon>ecological metagenomes</taxon>
    </lineage>
</organism>
<evidence type="ECO:0000313" key="1">
    <source>
        <dbReference type="EMBL" id="MPN27083.1"/>
    </source>
</evidence>
<proteinExistence type="predicted"/>